<comment type="caution">
    <text evidence="5">The sequence shown here is derived from an EMBL/GenBank/DDBJ whole genome shotgun (WGS) entry which is preliminary data.</text>
</comment>
<dbReference type="InterPro" id="IPR007310">
    <property type="entry name" value="Aerobactin_biosyn_IucA/IucC_N"/>
</dbReference>
<evidence type="ECO:0000313" key="6">
    <source>
        <dbReference type="Proteomes" id="UP000023561"/>
    </source>
</evidence>
<dbReference type="Proteomes" id="UP000023561">
    <property type="component" value="Unassembled WGS sequence"/>
</dbReference>
<organism evidence="5 6">
    <name type="scientific">Parageobacillus caldoxylosilyticus NBRC 107762</name>
    <dbReference type="NCBI Taxonomy" id="1220594"/>
    <lineage>
        <taxon>Bacteria</taxon>
        <taxon>Bacillati</taxon>
        <taxon>Bacillota</taxon>
        <taxon>Bacilli</taxon>
        <taxon>Bacillales</taxon>
        <taxon>Anoxybacillaceae</taxon>
        <taxon>Saccharococcus</taxon>
    </lineage>
</organism>
<comment type="similarity">
    <text evidence="2">Belongs to the IucA/IucC family.</text>
</comment>
<dbReference type="RefSeq" id="WP_017437161.1">
    <property type="nucleotide sequence ID" value="NZ_BAWO01000096.1"/>
</dbReference>
<dbReference type="GO" id="GO:0019290">
    <property type="term" value="P:siderophore biosynthetic process"/>
    <property type="evidence" value="ECO:0007669"/>
    <property type="project" value="InterPro"/>
</dbReference>
<protein>
    <submittedName>
        <fullName evidence="5">Putative siderophore biosynthesis protein</fullName>
    </submittedName>
</protein>
<dbReference type="OrthoDB" id="2989563at2"/>
<proteinExistence type="inferred from homology"/>
<dbReference type="PANTHER" id="PTHR34384">
    <property type="entry name" value="L-2,3-DIAMINOPROPANOATE--CITRATE LIGASE"/>
    <property type="match status" value="1"/>
</dbReference>
<dbReference type="AlphaFoldDB" id="A0A023DKF3"/>
<reference evidence="5 6" key="1">
    <citation type="submission" date="2014-04" db="EMBL/GenBank/DDBJ databases">
        <title>Whole genome shotgun sequence of Geobacillus caldoxylosilyticus NBRC 107762.</title>
        <authorList>
            <person name="Hosoyama A."/>
            <person name="Hosoyama Y."/>
            <person name="Katano-Makiyama Y."/>
            <person name="Tsuchikane K."/>
            <person name="Ohji S."/>
            <person name="Ichikawa N."/>
            <person name="Yamazoe A."/>
            <person name="Fujita N."/>
        </authorList>
    </citation>
    <scope>NUCLEOTIDE SEQUENCE [LARGE SCALE GENOMIC DNA]</scope>
    <source>
        <strain evidence="5 6">NBRC 107762</strain>
    </source>
</reference>
<dbReference type="PANTHER" id="PTHR34384:SF5">
    <property type="entry name" value="L-2,3-DIAMINOPROPANOATE--CITRATE LIGASE"/>
    <property type="match status" value="1"/>
</dbReference>
<dbReference type="InterPro" id="IPR037455">
    <property type="entry name" value="LucA/IucC-like"/>
</dbReference>
<dbReference type="EMBL" id="BAWO01000096">
    <property type="protein sequence ID" value="GAJ41764.1"/>
    <property type="molecule type" value="Genomic_DNA"/>
</dbReference>
<evidence type="ECO:0000259" key="4">
    <source>
        <dbReference type="Pfam" id="PF06276"/>
    </source>
</evidence>
<keyword evidence="6" id="KW-1185">Reference proteome</keyword>
<sequence>MFTSLHTKSSMYLAKMAEVQRLLNSYLREKEIFDPRIINERNDLSLKKTKDGALFHLLLEQTGYELLGYFSFWSATGHHEYEDTFYVKPLENETWMPANADEVMNVIVEELAFLEKDAAERNRKKLELRSHMENSIHKTALYLKNSIHQEERSQKKPVFLQSEQSLLLGHPFHPTPKSSEGFSEYDLPLYAPELGASFTLHYFAVAKDLIFEEFIDGHALDFGDEFTEEEKSHIRSQIGDENHQYRLLPLHPWQANYIKMIPFIKKWIETKKIIDLGKMGRKVYPTASVRTVWVPTHNFFYKLPLHIRITNFIRTNTLEQIRRTIDASRVIKKLLRQDNHSSFGILLEHGFRAIFSPMLTEKENEILIQNTAVLLREGPAEININEHESLYVAASLLENLPNSDCSILAQQIRQYNHNEEEWLRQYLHVTLKPILCLFAEKGISIEAHAQNSLIILKNGWPEKCYVRDLEGISISREHADKLGYFSGLIEKESPVIYSDQEAWKRFIYYFFVNHLSHVVSSLAKINKLDEYQLWTVVRNFLLELETETASDMLKRAVGRLLDSPSLPAKANLISRFLERGETPLYVHIPNPIYRNRGGSHDSR</sequence>
<dbReference type="InterPro" id="IPR022770">
    <property type="entry name" value="IucA/IucC-like_C"/>
</dbReference>
<accession>A0A023DKF3</accession>
<feature type="domain" description="Aerobactin siderophore biosynthesis IucA/IucC-like C-terminal" evidence="4">
    <location>
        <begin position="420"/>
        <end position="582"/>
    </location>
</feature>
<gene>
    <name evidence="5" type="ORF">GCA01S_096_00070</name>
</gene>
<evidence type="ECO:0000256" key="1">
    <source>
        <dbReference type="ARBA" id="ARBA00004924"/>
    </source>
</evidence>
<evidence type="ECO:0000259" key="3">
    <source>
        <dbReference type="Pfam" id="PF04183"/>
    </source>
</evidence>
<comment type="pathway">
    <text evidence="1">Siderophore biosynthesis.</text>
</comment>
<dbReference type="Gene3D" id="1.10.510.40">
    <property type="match status" value="1"/>
</dbReference>
<dbReference type="Pfam" id="PF06276">
    <property type="entry name" value="FhuF"/>
    <property type="match status" value="1"/>
</dbReference>
<evidence type="ECO:0000256" key="2">
    <source>
        <dbReference type="ARBA" id="ARBA00007832"/>
    </source>
</evidence>
<evidence type="ECO:0000313" key="5">
    <source>
        <dbReference type="EMBL" id="GAJ41764.1"/>
    </source>
</evidence>
<dbReference type="GO" id="GO:0016881">
    <property type="term" value="F:acid-amino acid ligase activity"/>
    <property type="evidence" value="ECO:0007669"/>
    <property type="project" value="UniProtKB-ARBA"/>
</dbReference>
<name>A0A023DKF3_9BACL</name>
<dbReference type="Pfam" id="PF04183">
    <property type="entry name" value="IucA_IucC"/>
    <property type="match status" value="1"/>
</dbReference>
<feature type="domain" description="Aerobactin siderophore biosynthesis IucA/IucC N-terminal" evidence="3">
    <location>
        <begin position="159"/>
        <end position="397"/>
    </location>
</feature>